<feature type="signal peptide" evidence="3">
    <location>
        <begin position="1"/>
        <end position="27"/>
    </location>
</feature>
<reference evidence="5" key="1">
    <citation type="submission" date="2023-03" db="EMBL/GenBank/DDBJ databases">
        <title>Amycolatopsis taiwanensis NBRC 103393.</title>
        <authorList>
            <person name="Ichikawa N."/>
            <person name="Sato H."/>
            <person name="Tonouchi N."/>
        </authorList>
    </citation>
    <scope>NUCLEOTIDE SEQUENCE</scope>
    <source>
        <strain evidence="5">NBRC 103393</strain>
    </source>
</reference>
<dbReference type="PANTHER" id="PTHR22946:SF9">
    <property type="entry name" value="POLYKETIDE TRANSFERASE AF380"/>
    <property type="match status" value="1"/>
</dbReference>
<evidence type="ECO:0000256" key="3">
    <source>
        <dbReference type="SAM" id="SignalP"/>
    </source>
</evidence>
<keyword evidence="2" id="KW-0378">Hydrolase</keyword>
<keyword evidence="6" id="KW-1185">Reference proteome</keyword>
<keyword evidence="3" id="KW-0732">Signal</keyword>
<comment type="similarity">
    <text evidence="1">Belongs to the AB hydrolase superfamily.</text>
</comment>
<dbReference type="InterPro" id="IPR008979">
    <property type="entry name" value="Galactose-bd-like_sf"/>
</dbReference>
<dbReference type="PANTHER" id="PTHR22946">
    <property type="entry name" value="DIENELACTONE HYDROLASE DOMAIN-CONTAINING PROTEIN-RELATED"/>
    <property type="match status" value="1"/>
</dbReference>
<dbReference type="InterPro" id="IPR029058">
    <property type="entry name" value="AB_hydrolase_fold"/>
</dbReference>
<dbReference type="AlphaFoldDB" id="A0A9W6VEM6"/>
<dbReference type="Proteomes" id="UP001165136">
    <property type="component" value="Unassembled WGS sequence"/>
</dbReference>
<dbReference type="Gene3D" id="2.60.120.260">
    <property type="entry name" value="Galactose-binding domain-like"/>
    <property type="match status" value="1"/>
</dbReference>
<sequence>MGGMGRAKALLAGLLMVAAAAPATAYAADTTIGFSVTEMHFDVLAGPGGVKHCDVVGDLYLPDGASAKRPVPAILTTNGFGGSKDDRAGIGKYFAANEYAVLAYSGLGFGGSGCKITMDDPDWDGQAASQLVSFLGGQEGIAYYDAAHAQPVPALTSIVQDKVDHNGKPSTHDPRVGMIGGSYGGGAQFAAAAVDPRIDTLIPIITWNDLSYSLAPNNTDLRTGVTYRTPGVTKLTWPVLLFGVGAGLSSVTGLSNDPSRVLGCPNFTNEICPDLLASGTLGYPTNDTISLLRHASVTSFVDRIKVPVLLMQGQNDTLFNLNESIATFQALKAQGNPVKLVWQSWGHSGGPAPGEIDPDNLDPATQYETARMVAWFNQYLKNGPVDTSPEFTYFRDWVSYNGIATPAYGSAPQYPVGTTSTLYLSGKNLVWSPADVGPGAQSFGTIPGGIPTSSSGIDVLSPNLPPDLNLPGTYASWSSAPLSSPVTVVGPPELTVQMQSPIPALGPAGKPVVIAKIYDVAPDHTASLIHNLVAPARIADPSQPVTITLPAIVHQFAAGHSIKVVLAGGDLNYRGGLTGALVTVATGDLGQTLTLPTLD</sequence>
<gene>
    <name evidence="5" type="ORF">Atai01_12610</name>
</gene>
<dbReference type="SMART" id="SM00939">
    <property type="entry name" value="PepX_C"/>
    <property type="match status" value="1"/>
</dbReference>
<proteinExistence type="inferred from homology"/>
<dbReference type="Pfam" id="PF02129">
    <property type="entry name" value="Peptidase_S15"/>
    <property type="match status" value="2"/>
</dbReference>
<dbReference type="InterPro" id="IPR000383">
    <property type="entry name" value="Xaa-Pro-like_dom"/>
</dbReference>
<dbReference type="SUPFAM" id="SSF49785">
    <property type="entry name" value="Galactose-binding domain-like"/>
    <property type="match status" value="1"/>
</dbReference>
<feature type="domain" description="Xaa-Pro dipeptidyl-peptidase C-terminal" evidence="4">
    <location>
        <begin position="373"/>
        <end position="595"/>
    </location>
</feature>
<dbReference type="InterPro" id="IPR013736">
    <property type="entry name" value="Xaa-Pro_dipept_C"/>
</dbReference>
<dbReference type="GO" id="GO:0052689">
    <property type="term" value="F:carboxylic ester hydrolase activity"/>
    <property type="evidence" value="ECO:0007669"/>
    <property type="project" value="UniProtKB-ARBA"/>
</dbReference>
<evidence type="ECO:0000313" key="6">
    <source>
        <dbReference type="Proteomes" id="UP001165136"/>
    </source>
</evidence>
<accession>A0A9W6VEM6</accession>
<comment type="caution">
    <text evidence="5">The sequence shown here is derived from an EMBL/GenBank/DDBJ whole genome shotgun (WGS) entry which is preliminary data.</text>
</comment>
<evidence type="ECO:0000313" key="5">
    <source>
        <dbReference type="EMBL" id="GLY64642.1"/>
    </source>
</evidence>
<protein>
    <recommendedName>
        <fullName evidence="4">Xaa-Pro dipeptidyl-peptidase C-terminal domain-containing protein</fullName>
    </recommendedName>
</protein>
<organism evidence="5 6">
    <name type="scientific">Amycolatopsis taiwanensis</name>
    <dbReference type="NCBI Taxonomy" id="342230"/>
    <lineage>
        <taxon>Bacteria</taxon>
        <taxon>Bacillati</taxon>
        <taxon>Actinomycetota</taxon>
        <taxon>Actinomycetes</taxon>
        <taxon>Pseudonocardiales</taxon>
        <taxon>Pseudonocardiaceae</taxon>
        <taxon>Amycolatopsis</taxon>
    </lineage>
</organism>
<dbReference type="EMBL" id="BSTI01000002">
    <property type="protein sequence ID" value="GLY64642.1"/>
    <property type="molecule type" value="Genomic_DNA"/>
</dbReference>
<dbReference type="Pfam" id="PF08530">
    <property type="entry name" value="PepX_C"/>
    <property type="match status" value="1"/>
</dbReference>
<name>A0A9W6VEM6_9PSEU</name>
<dbReference type="GO" id="GO:0008239">
    <property type="term" value="F:dipeptidyl-peptidase activity"/>
    <property type="evidence" value="ECO:0007669"/>
    <property type="project" value="InterPro"/>
</dbReference>
<evidence type="ECO:0000256" key="1">
    <source>
        <dbReference type="ARBA" id="ARBA00008645"/>
    </source>
</evidence>
<dbReference type="Gene3D" id="3.40.50.1820">
    <property type="entry name" value="alpha/beta hydrolase"/>
    <property type="match status" value="2"/>
</dbReference>
<dbReference type="SUPFAM" id="SSF53474">
    <property type="entry name" value="alpha/beta-Hydrolases"/>
    <property type="match status" value="1"/>
</dbReference>
<feature type="chain" id="PRO_5040970702" description="Xaa-Pro dipeptidyl-peptidase C-terminal domain-containing protein" evidence="3">
    <location>
        <begin position="28"/>
        <end position="599"/>
    </location>
</feature>
<dbReference type="InterPro" id="IPR050261">
    <property type="entry name" value="FrsA_esterase"/>
</dbReference>
<evidence type="ECO:0000256" key="2">
    <source>
        <dbReference type="ARBA" id="ARBA00022801"/>
    </source>
</evidence>
<evidence type="ECO:0000259" key="4">
    <source>
        <dbReference type="SMART" id="SM00939"/>
    </source>
</evidence>